<evidence type="ECO:0000313" key="2">
    <source>
        <dbReference type="Proteomes" id="UP001055879"/>
    </source>
</evidence>
<sequence length="866" mass="94577">MRKIDQKPRQGGGRIGGNNGFIPTSFRSISSYLRIVSSGASTVASTVRSAASAASTIVDRDTDAVPDQVLWAGFDKLEFEGDHSRRVLLLGYQFGFQVWDVEDANNVRNIVSRYDGAVSFMQILPKPTLLKHSQLEYANSRPLLVICADGSFSAGGNAQGGSAVSSSGNVKNGYGQLNGGFVPTVVWFYSLKSQSYIKELKFRSVVYSVRCSSRIVAVLQAAQVHCFDVATLQREYTILTNPIVTSSPRFESIGLGPLAVGPRWIAYSGSAVALPNTRVSPQHLNHAKTFAASGSNGSIVAHYAKQSSKQLAVGIVTLGDLGYKKLYPNLKEHGTPNGRLPDAENVGMVIVRDVISKSVIAQFKAHDSPIASLCFDPSGTLLVTASVYGHNFNVFRIMPGLSLGSENGASYVHLYRLQRGFTNAVIQDISFSVDSHWIMISSSRGTSHLFSISPSGGPVNIQSAEEYLTTSNRGYTSDATNKPPDFGFSGSGPPMRTQQNLCAFGPPVTLSAVSRIRSGNSGWRNVVSGAAVAASGRANSSSGVIASAFHKCKSNNRDADLSSMMPKYHMLVFSSSGCVIQYALRLSSEVDSQAVISGSNNGYEFSSDRDSRLIVEPIQKWNLCHKQNRREREENIDIYGDNGHTDSRKVFPERTENVNQDFFEGTSKVKKENVSFEERNHVYICEAELQMHQSQISLWARSQVCFQSLMIDHIVMDGVNKSKGEFEIEKIPTHTIEARSRYLVPAVDHLQGPKVQTTRVFSLDHNSSMGAPYHSSAMHGDDKLSRGSSCDPVYSTPDAVVTAVGLDNNGDEETGEDARQMPKEDTDGFIRNQKTNLKIKVTGLIRGVQCLILLSWGFTFIRWFLI</sequence>
<dbReference type="Proteomes" id="UP001055879">
    <property type="component" value="Linkage Group LG15"/>
</dbReference>
<dbReference type="EMBL" id="CM042061">
    <property type="protein sequence ID" value="KAI3673774.1"/>
    <property type="molecule type" value="Genomic_DNA"/>
</dbReference>
<organism evidence="1 2">
    <name type="scientific">Arctium lappa</name>
    <name type="common">Greater burdock</name>
    <name type="synonym">Lappa major</name>
    <dbReference type="NCBI Taxonomy" id="4217"/>
    <lineage>
        <taxon>Eukaryota</taxon>
        <taxon>Viridiplantae</taxon>
        <taxon>Streptophyta</taxon>
        <taxon>Embryophyta</taxon>
        <taxon>Tracheophyta</taxon>
        <taxon>Spermatophyta</taxon>
        <taxon>Magnoliopsida</taxon>
        <taxon>eudicotyledons</taxon>
        <taxon>Gunneridae</taxon>
        <taxon>Pentapetalae</taxon>
        <taxon>asterids</taxon>
        <taxon>campanulids</taxon>
        <taxon>Asterales</taxon>
        <taxon>Asteraceae</taxon>
        <taxon>Carduoideae</taxon>
        <taxon>Cardueae</taxon>
        <taxon>Arctiinae</taxon>
        <taxon>Arctium</taxon>
    </lineage>
</organism>
<reference evidence="1 2" key="2">
    <citation type="journal article" date="2022" name="Mol. Ecol. Resour.">
        <title>The genomes of chicory, endive, great burdock and yacon provide insights into Asteraceae paleo-polyploidization history and plant inulin production.</title>
        <authorList>
            <person name="Fan W."/>
            <person name="Wang S."/>
            <person name="Wang H."/>
            <person name="Wang A."/>
            <person name="Jiang F."/>
            <person name="Liu H."/>
            <person name="Zhao H."/>
            <person name="Xu D."/>
            <person name="Zhang Y."/>
        </authorList>
    </citation>
    <scope>NUCLEOTIDE SEQUENCE [LARGE SCALE GENOMIC DNA]</scope>
    <source>
        <strain evidence="2">cv. Niubang</strain>
    </source>
</reference>
<keyword evidence="2" id="KW-1185">Reference proteome</keyword>
<comment type="caution">
    <text evidence="1">The sequence shown here is derived from an EMBL/GenBank/DDBJ whole genome shotgun (WGS) entry which is preliminary data.</text>
</comment>
<evidence type="ECO:0000313" key="1">
    <source>
        <dbReference type="EMBL" id="KAI3673774.1"/>
    </source>
</evidence>
<accession>A0ACB8XUP4</accession>
<protein>
    <submittedName>
        <fullName evidence="1">Uncharacterized protein</fullName>
    </submittedName>
</protein>
<reference evidence="2" key="1">
    <citation type="journal article" date="2022" name="Mol. Ecol. Resour.">
        <title>The genomes of chicory, endive, great burdock and yacon provide insights into Asteraceae palaeo-polyploidization history and plant inulin production.</title>
        <authorList>
            <person name="Fan W."/>
            <person name="Wang S."/>
            <person name="Wang H."/>
            <person name="Wang A."/>
            <person name="Jiang F."/>
            <person name="Liu H."/>
            <person name="Zhao H."/>
            <person name="Xu D."/>
            <person name="Zhang Y."/>
        </authorList>
    </citation>
    <scope>NUCLEOTIDE SEQUENCE [LARGE SCALE GENOMIC DNA]</scope>
    <source>
        <strain evidence="2">cv. Niubang</strain>
    </source>
</reference>
<name>A0ACB8XUP4_ARCLA</name>
<gene>
    <name evidence="1" type="ORF">L6452_39904</name>
</gene>
<proteinExistence type="predicted"/>